<dbReference type="EMBL" id="CP003557">
    <property type="protein sequence ID" value="AFN74598.1"/>
    <property type="molecule type" value="Genomic_DNA"/>
</dbReference>
<name>I7A019_MELRP</name>
<dbReference type="InterPro" id="IPR044060">
    <property type="entry name" value="Bacterial_rp_domain"/>
</dbReference>
<gene>
    <name evidence="2" type="ordered locus">MROS_1361</name>
</gene>
<dbReference type="Pfam" id="PF18998">
    <property type="entry name" value="Flg_new_2"/>
    <property type="match status" value="2"/>
</dbReference>
<proteinExistence type="predicted"/>
<dbReference type="PATRIC" id="fig|1191523.3.peg.1448"/>
<evidence type="ECO:0000313" key="3">
    <source>
        <dbReference type="Proteomes" id="UP000009011"/>
    </source>
</evidence>
<dbReference type="RefSeq" id="WP_014856033.1">
    <property type="nucleotide sequence ID" value="NC_018178.1"/>
</dbReference>
<keyword evidence="2" id="KW-0456">Lyase</keyword>
<dbReference type="Gene3D" id="2.60.40.4070">
    <property type="match status" value="1"/>
</dbReference>
<protein>
    <submittedName>
        <fullName evidence="2">Poly(Beta-D-mannuronate) lyase</fullName>
    </submittedName>
</protein>
<dbReference type="SUPFAM" id="SSF51126">
    <property type="entry name" value="Pectin lyase-like"/>
    <property type="match status" value="1"/>
</dbReference>
<dbReference type="HOGENOM" id="CLU_025672_0_0_10"/>
<dbReference type="GO" id="GO:0016829">
    <property type="term" value="F:lyase activity"/>
    <property type="evidence" value="ECO:0007669"/>
    <property type="project" value="UniProtKB-KW"/>
</dbReference>
<keyword evidence="3" id="KW-1185">Reference proteome</keyword>
<evidence type="ECO:0000259" key="1">
    <source>
        <dbReference type="Pfam" id="PF18998"/>
    </source>
</evidence>
<dbReference type="InterPro" id="IPR011050">
    <property type="entry name" value="Pectin_lyase_fold/virulence"/>
</dbReference>
<dbReference type="OrthoDB" id="9767990at2"/>
<evidence type="ECO:0000313" key="2">
    <source>
        <dbReference type="EMBL" id="AFN74598.1"/>
    </source>
</evidence>
<accession>I7A019</accession>
<dbReference type="NCBIfam" id="TIGR04183">
    <property type="entry name" value="Por_Secre_tail"/>
    <property type="match status" value="1"/>
</dbReference>
<dbReference type="Gene3D" id="2.160.20.10">
    <property type="entry name" value="Single-stranded right-handed beta-helix, Pectin lyase-like"/>
    <property type="match status" value="1"/>
</dbReference>
<dbReference type="CDD" id="cd14251">
    <property type="entry name" value="PL-6"/>
    <property type="match status" value="1"/>
</dbReference>
<reference evidence="2 3" key="1">
    <citation type="journal article" date="2013" name="PLoS ONE">
        <title>Genomic analysis of Melioribacter roseus, facultatively anaerobic organotrophic bacterium representing a novel deep lineage within Bacteriodetes/Chlorobi group.</title>
        <authorList>
            <person name="Kadnikov V.V."/>
            <person name="Mardanov A.V."/>
            <person name="Podosokorskaya O.A."/>
            <person name="Gavrilov S.N."/>
            <person name="Kublanov I.V."/>
            <person name="Beletsky A.V."/>
            <person name="Bonch-Osmolovskaya E.A."/>
            <person name="Ravin N.V."/>
        </authorList>
    </citation>
    <scope>NUCLEOTIDE SEQUENCE [LARGE SCALE GENOMIC DNA]</scope>
    <source>
        <strain evidence="3">JCM 17771 / P3M-2</strain>
    </source>
</reference>
<dbReference type="InterPro" id="IPR012334">
    <property type="entry name" value="Pectin_lyas_fold"/>
</dbReference>
<dbReference type="Proteomes" id="UP000009011">
    <property type="component" value="Chromosome"/>
</dbReference>
<dbReference type="STRING" id="1191523.MROS_1361"/>
<organism evidence="2 3">
    <name type="scientific">Melioribacter roseus (strain DSM 23840 / JCM 17771 / VKM B-2668 / P3M-2)</name>
    <dbReference type="NCBI Taxonomy" id="1191523"/>
    <lineage>
        <taxon>Bacteria</taxon>
        <taxon>Pseudomonadati</taxon>
        <taxon>Ignavibacteriota</taxon>
        <taxon>Ignavibacteria</taxon>
        <taxon>Ignavibacteriales</taxon>
        <taxon>Melioribacteraceae</taxon>
        <taxon>Melioribacter</taxon>
    </lineage>
</organism>
<dbReference type="Pfam" id="PF14592">
    <property type="entry name" value="Chondroitinas_B"/>
    <property type="match status" value="1"/>
</dbReference>
<feature type="domain" description="Bacterial repeat" evidence="1">
    <location>
        <begin position="490"/>
        <end position="558"/>
    </location>
</feature>
<dbReference type="AlphaFoldDB" id="I7A019"/>
<dbReference type="InterPro" id="IPR026444">
    <property type="entry name" value="Secre_tail"/>
</dbReference>
<dbReference type="InterPro" id="IPR039513">
    <property type="entry name" value="PL-6"/>
</dbReference>
<dbReference type="KEGG" id="mro:MROS_1361"/>
<sequence length="730" mass="81303">MNKSYKILITIIVAVHFFLNNIFATTYEAKNASEIANFTKIAAPGDTIIMKNGIWTNQTIVFTGNGTEEANIVLKAETPGGVILNGNSTLRIAGKYLTVDGLWFYKGYSSSGAVVEFRNGSVNAYHCRLTNTAIEDYNPANKNTDYKWVSIYGQNNRVDHCYFKGKEHSGTTLVVWVSKNTSPNYHLIDHNYFGYRPELGYNGGETIRVGDSENSIYNSSTTVEYNYFERCNGETEIISNKSDYNIYRYNTFYECDGQLTLRHGDNCEVYGNYFFGNNKPGTGGVRIIGAGHKVYNNYFQDLAGEVSDWHGAIVMMNGIENSPLNGYFQVDSATVAFNTIVNCKNGFVIGLKKSSDPDQILPPKNSVFANNVIYNTTNLLTYVTEPINFIYQNNYVWGGNYTTVAEGFVEADPLMVMGADNLWRPQFNSPLINSAEGDYYFVIDDIDGQVRDSLKDVGADEYSVAEIIRTPVTPESSGPTWLSNNNDVVVLTVTQTGTGEVILEPAGGVYKKGTNVTLTAIPATNSSFINWTGDTVTTENPITILMNSDKNITANFKDPKVYKLAIWKNGEGDVILSPEGGSYIEGTKVIITAVPAEGWAFESWSNALTGNSNPDTVLMDADKLVIANFNKLTDVYEKAVPTEYNLQQNYPNPFNPSTVIEYSIPEPTFVKILVYNELGQLIDVLVNEYKRAGKYQLKYNLEGKNFSSGRLFYRIETDKYSETKCMLIIK</sequence>
<dbReference type="eggNOG" id="COG3420">
    <property type="taxonomic scope" value="Bacteria"/>
</dbReference>
<feature type="domain" description="Bacterial repeat" evidence="1">
    <location>
        <begin position="562"/>
        <end position="631"/>
    </location>
</feature>